<gene>
    <name evidence="11" type="primary">PUF68</name>
    <name evidence="13" type="synonym">LOC105232162</name>
</gene>
<keyword evidence="12" id="KW-1185">Reference proteome</keyword>
<keyword evidence="5 8" id="KW-0694">RNA-binding</keyword>
<dbReference type="PANTHER" id="PTHR47330:SF1">
    <property type="entry name" value="POLY(U)-BINDING-SPLICING FACTOR PUF60"/>
    <property type="match status" value="1"/>
</dbReference>
<evidence type="ECO:0000256" key="3">
    <source>
        <dbReference type="ARBA" id="ARBA00022664"/>
    </source>
</evidence>
<dbReference type="GeneID" id="105232162"/>
<evidence type="ECO:0000256" key="1">
    <source>
        <dbReference type="ARBA" id="ARBA00004123"/>
    </source>
</evidence>
<dbReference type="GO" id="GO:0000381">
    <property type="term" value="P:regulation of alternative mRNA splicing, via spliceosome"/>
    <property type="evidence" value="ECO:0007669"/>
    <property type="project" value="InterPro"/>
</dbReference>
<keyword evidence="6" id="KW-0508">mRNA splicing</keyword>
<dbReference type="InterPro" id="IPR034212">
    <property type="entry name" value="PUF60_RRM3"/>
</dbReference>
<dbReference type="InterPro" id="IPR003954">
    <property type="entry name" value="RRM_euk-type"/>
</dbReference>
<dbReference type="GO" id="GO:0006376">
    <property type="term" value="P:mRNA splice site recognition"/>
    <property type="evidence" value="ECO:0007669"/>
    <property type="project" value="TreeGrafter"/>
</dbReference>
<evidence type="ECO:0000256" key="2">
    <source>
        <dbReference type="ARBA" id="ARBA00005987"/>
    </source>
</evidence>
<name>A0A034VIZ1_BACDO</name>
<evidence type="ECO:0000259" key="10">
    <source>
        <dbReference type="PROSITE" id="PS50102"/>
    </source>
</evidence>
<feature type="domain" description="RRM" evidence="10">
    <location>
        <begin position="555"/>
        <end position="645"/>
    </location>
</feature>
<reference evidence="11" key="1">
    <citation type="journal article" date="2014" name="BMC Genomics">
        <title>Characterizing the developmental transcriptome of the oriental fruit fly, Bactrocera dorsalis (Diptera: Tephritidae) through comparative genomic analysis with Drosophila melanogaster utilizing modENCODE datasets.</title>
        <authorList>
            <person name="Geib S.M."/>
            <person name="Calla B."/>
            <person name="Hall B."/>
            <person name="Hou S."/>
            <person name="Manoukis N.C."/>
        </authorList>
    </citation>
    <scope>NUCLEOTIDE SEQUENCE</scope>
    <source>
        <strain evidence="11">Punador</strain>
    </source>
</reference>
<evidence type="ECO:0000256" key="4">
    <source>
        <dbReference type="ARBA" id="ARBA00022737"/>
    </source>
</evidence>
<dbReference type="NCBIfam" id="TIGR01645">
    <property type="entry name" value="half-pint"/>
    <property type="match status" value="1"/>
</dbReference>
<comment type="subcellular location">
    <subcellularLocation>
        <location evidence="1">Nucleus</location>
    </subcellularLocation>
</comment>
<reference evidence="13" key="2">
    <citation type="submission" date="2025-04" db="UniProtKB">
        <authorList>
            <consortium name="RefSeq"/>
        </authorList>
    </citation>
    <scope>IDENTIFICATION</scope>
    <source>
        <strain evidence="13">Punador</strain>
    </source>
</reference>
<accession>A0A034VIZ1</accession>
<dbReference type="InterPro" id="IPR034211">
    <property type="entry name" value="PUF60_RRM2"/>
</dbReference>
<dbReference type="SMART" id="SM00360">
    <property type="entry name" value="RRM"/>
    <property type="match status" value="3"/>
</dbReference>
<keyword evidence="7" id="KW-0539">Nucleus</keyword>
<feature type="domain" description="RRM" evidence="10">
    <location>
        <begin position="131"/>
        <end position="209"/>
    </location>
</feature>
<dbReference type="FunFam" id="3.30.70.330:FF:000382">
    <property type="entry name" value="G-patch domain-containing protein"/>
    <property type="match status" value="1"/>
</dbReference>
<dbReference type="PROSITE" id="PS50102">
    <property type="entry name" value="RRM"/>
    <property type="match status" value="3"/>
</dbReference>
<dbReference type="InterPro" id="IPR051974">
    <property type="entry name" value="PUF60_regulator"/>
</dbReference>
<dbReference type="GO" id="GO:0000380">
    <property type="term" value="P:alternative mRNA splicing, via spliceosome"/>
    <property type="evidence" value="ECO:0007669"/>
    <property type="project" value="TreeGrafter"/>
</dbReference>
<feature type="compositionally biased region" description="Basic and acidic residues" evidence="9">
    <location>
        <begin position="1"/>
        <end position="17"/>
    </location>
</feature>
<dbReference type="InterPro" id="IPR035979">
    <property type="entry name" value="RBD_domain_sf"/>
</dbReference>
<dbReference type="InterPro" id="IPR006532">
    <property type="entry name" value="PUF60-like"/>
</dbReference>
<dbReference type="InterPro" id="IPR034209">
    <property type="entry name" value="PUF60_RRM1"/>
</dbReference>
<feature type="region of interest" description="Disordered" evidence="9">
    <location>
        <begin position="1"/>
        <end position="44"/>
    </location>
</feature>
<dbReference type="GO" id="GO:0003723">
    <property type="term" value="F:RNA binding"/>
    <property type="evidence" value="ECO:0007669"/>
    <property type="project" value="UniProtKB-UniRule"/>
</dbReference>
<dbReference type="RefSeq" id="XP_011212082.1">
    <property type="nucleotide sequence ID" value="XM_011213780.3"/>
</dbReference>
<keyword evidence="3" id="KW-0507">mRNA processing</keyword>
<evidence type="ECO:0000313" key="13">
    <source>
        <dbReference type="RefSeq" id="XP_011212082.1"/>
    </source>
</evidence>
<evidence type="ECO:0000256" key="9">
    <source>
        <dbReference type="SAM" id="MobiDB-lite"/>
    </source>
</evidence>
<feature type="compositionally biased region" description="Basic and acidic residues" evidence="9">
    <location>
        <begin position="29"/>
        <end position="38"/>
    </location>
</feature>
<dbReference type="Gene3D" id="3.30.70.330">
    <property type="match status" value="3"/>
</dbReference>
<dbReference type="KEGG" id="bdr:105232162"/>
<evidence type="ECO:0000256" key="7">
    <source>
        <dbReference type="ARBA" id="ARBA00023242"/>
    </source>
</evidence>
<evidence type="ECO:0000313" key="11">
    <source>
        <dbReference type="EMBL" id="JAC43221.1"/>
    </source>
</evidence>
<evidence type="ECO:0000256" key="5">
    <source>
        <dbReference type="ARBA" id="ARBA00022884"/>
    </source>
</evidence>
<evidence type="ECO:0000256" key="8">
    <source>
        <dbReference type="PROSITE-ProRule" id="PRU00176"/>
    </source>
</evidence>
<proteinExistence type="inferred from homology"/>
<dbReference type="OrthoDB" id="20943at2759"/>
<dbReference type="PANTHER" id="PTHR47330">
    <property type="entry name" value="POLY(U)-BINDING-SPLICING FACTOR PUF60-B-RELATED"/>
    <property type="match status" value="1"/>
</dbReference>
<evidence type="ECO:0000256" key="6">
    <source>
        <dbReference type="ARBA" id="ARBA00023187"/>
    </source>
</evidence>
<dbReference type="GO" id="GO:0071011">
    <property type="term" value="C:precatalytic spliceosome"/>
    <property type="evidence" value="ECO:0007669"/>
    <property type="project" value="TreeGrafter"/>
</dbReference>
<dbReference type="GO" id="GO:0071013">
    <property type="term" value="C:catalytic step 2 spliceosome"/>
    <property type="evidence" value="ECO:0007669"/>
    <property type="project" value="TreeGrafter"/>
</dbReference>
<dbReference type="Pfam" id="PF00076">
    <property type="entry name" value="RRM_1"/>
    <property type="match status" value="2"/>
</dbReference>
<dbReference type="CDD" id="cd12371">
    <property type="entry name" value="RRM2_PUF60"/>
    <property type="match status" value="1"/>
</dbReference>
<keyword evidence="4" id="KW-0677">Repeat</keyword>
<dbReference type="InterPro" id="IPR000504">
    <property type="entry name" value="RRM_dom"/>
</dbReference>
<dbReference type="CTD" id="38173"/>
<dbReference type="CDD" id="cd12648">
    <property type="entry name" value="RRM3_UHM_PUF60"/>
    <property type="match status" value="1"/>
</dbReference>
<dbReference type="FunFam" id="3.30.70.330:FF:000136">
    <property type="entry name" value="poly(U)-binding-splicing factor PUF60 isoform X1"/>
    <property type="match status" value="1"/>
</dbReference>
<feature type="domain" description="RRM" evidence="10">
    <location>
        <begin position="228"/>
        <end position="306"/>
    </location>
</feature>
<dbReference type="CDD" id="cd12370">
    <property type="entry name" value="RRM1_PUF60"/>
    <property type="match status" value="1"/>
</dbReference>
<evidence type="ECO:0000313" key="12">
    <source>
        <dbReference type="Proteomes" id="UP001652620"/>
    </source>
</evidence>
<dbReference type="FunFam" id="3.30.70.330:FF:000152">
    <property type="entry name" value="poly(U)-binding-splicing factor PUF60 isoform X1"/>
    <property type="match status" value="1"/>
</dbReference>
<dbReference type="EMBL" id="GAKP01015731">
    <property type="protein sequence ID" value="JAC43221.1"/>
    <property type="molecule type" value="Transcribed_RNA"/>
</dbReference>
<organism evidence="11">
    <name type="scientific">Bactrocera dorsalis</name>
    <name type="common">Oriental fruit fly</name>
    <name type="synonym">Dacus dorsalis</name>
    <dbReference type="NCBI Taxonomy" id="27457"/>
    <lineage>
        <taxon>Eukaryota</taxon>
        <taxon>Metazoa</taxon>
        <taxon>Ecdysozoa</taxon>
        <taxon>Arthropoda</taxon>
        <taxon>Hexapoda</taxon>
        <taxon>Insecta</taxon>
        <taxon>Pterygota</taxon>
        <taxon>Neoptera</taxon>
        <taxon>Endopterygota</taxon>
        <taxon>Diptera</taxon>
        <taxon>Brachycera</taxon>
        <taxon>Muscomorpha</taxon>
        <taxon>Tephritoidea</taxon>
        <taxon>Tephritidae</taxon>
        <taxon>Bactrocera</taxon>
        <taxon>Bactrocera</taxon>
    </lineage>
</organism>
<dbReference type="Proteomes" id="UP001652620">
    <property type="component" value="Chromosome 4"/>
</dbReference>
<dbReference type="AlphaFoldDB" id="A0A034VIZ1"/>
<dbReference type="SMART" id="SM00361">
    <property type="entry name" value="RRM_1"/>
    <property type="match status" value="2"/>
</dbReference>
<dbReference type="InterPro" id="IPR012677">
    <property type="entry name" value="Nucleotide-bd_a/b_plait_sf"/>
</dbReference>
<comment type="similarity">
    <text evidence="2">Belongs to the RRM half pint family.</text>
</comment>
<dbReference type="SUPFAM" id="SSF54928">
    <property type="entry name" value="RNA-binding domain, RBD"/>
    <property type="match status" value="2"/>
</dbReference>
<dbReference type="OMA" id="VHTHKGY"/>
<sequence length="655" mass="69460">MGSNERESRSSESRSDDPLNDGMVPSKKSRSDSGKSSEPKIPYISQPIYDLKQTGDVKFGPGTRSALLGLLGGALPKLSSDQHDTVSKAKKYAMEQSIKMVLMKQTLAHQQQQLASQRTQVQRQQALALMCRVYVGSISFELKEDTIRAAFLPFGPIKSINMSWDPITQKHKGFAFVEYEIPEGAQLALEQMNGALMGGRNIKVGRPSNMPQAQQVIDEIQEEAKSFNRIYVASIHPDLSEEDIKSVFEAFGPILYCKLAQGTSLHTHKGYGFIEYANKQAMDEAIASMNLFDLGGQLLRVGRSITPPNALVCASTNSTMPTAAAVAAAAATAKIQALDAVASNAVLGLSATTPTLGISPLAAAAKVGALPIAAAGALHPPGLAVPAATGGAAAFLPAGVFQAPAALPPNLLGAAPGIPNVTTAAAPVVVTQTALLATPTMGAPSMAAIGNLGAGTVLGAEAAQHAAAVAAAAVSANAAAAVAAANNVTAMHNLQSANSEQLKKAHEKAQQEELQKKLMDEGETQTLQQQENMSIKGQSARQLVMQRLMRPQESRVIILRNMVGPEDVDETLQEEIQEECTKFGTVSRVIIFNEKQTENEDDEEAEIIVKIFVEFSSAIEAMRGRDALHGRFFGGRRVVAELYDQSLFDHGDLSG</sequence>
<protein>
    <submittedName>
        <fullName evidence="11 13">Poly(U)-binding-splicing factor half pint</fullName>
    </submittedName>
</protein>